<evidence type="ECO:0000256" key="1">
    <source>
        <dbReference type="ARBA" id="ARBA00004651"/>
    </source>
</evidence>
<evidence type="ECO:0000313" key="10">
    <source>
        <dbReference type="EMBL" id="EFH11421.1"/>
    </source>
</evidence>
<feature type="transmembrane region" description="Helical" evidence="8">
    <location>
        <begin position="229"/>
        <end position="247"/>
    </location>
</feature>
<gene>
    <name evidence="10" type="ORF">HMPREF0731_2359</name>
</gene>
<dbReference type="PANTHER" id="PTHR45138">
    <property type="entry name" value="REGULATORY COMPONENTS OF SENSORY TRANSDUCTION SYSTEM"/>
    <property type="match status" value="1"/>
</dbReference>
<dbReference type="HOGENOM" id="CLU_535910_0_0_5"/>
<dbReference type="RefSeq" id="WP_007006098.1">
    <property type="nucleotide sequence ID" value="NZ_GG770914.1"/>
</dbReference>
<dbReference type="SUPFAM" id="SSF55073">
    <property type="entry name" value="Nucleotide cyclase"/>
    <property type="match status" value="1"/>
</dbReference>
<dbReference type="PROSITE" id="PS50887">
    <property type="entry name" value="GGDEF"/>
    <property type="match status" value="1"/>
</dbReference>
<evidence type="ECO:0000256" key="2">
    <source>
        <dbReference type="ARBA" id="ARBA00012528"/>
    </source>
</evidence>
<dbReference type="Gene3D" id="3.30.70.270">
    <property type="match status" value="1"/>
</dbReference>
<evidence type="ECO:0000259" key="9">
    <source>
        <dbReference type="PROSITE" id="PS50887"/>
    </source>
</evidence>
<dbReference type="EC" id="2.7.7.65" evidence="2"/>
<evidence type="ECO:0000256" key="3">
    <source>
        <dbReference type="ARBA" id="ARBA00022475"/>
    </source>
</evidence>
<dbReference type="Pfam" id="PF00990">
    <property type="entry name" value="GGDEF"/>
    <property type="match status" value="1"/>
</dbReference>
<dbReference type="AlphaFoldDB" id="D5RMP8"/>
<proteinExistence type="predicted"/>
<evidence type="ECO:0000256" key="5">
    <source>
        <dbReference type="ARBA" id="ARBA00022989"/>
    </source>
</evidence>
<keyword evidence="5 8" id="KW-1133">Transmembrane helix</keyword>
<evidence type="ECO:0000256" key="4">
    <source>
        <dbReference type="ARBA" id="ARBA00022692"/>
    </source>
</evidence>
<dbReference type="GO" id="GO:0043709">
    <property type="term" value="P:cell adhesion involved in single-species biofilm formation"/>
    <property type="evidence" value="ECO:0007669"/>
    <property type="project" value="TreeGrafter"/>
</dbReference>
<dbReference type="PANTHER" id="PTHR45138:SF9">
    <property type="entry name" value="DIGUANYLATE CYCLASE DGCM-RELATED"/>
    <property type="match status" value="1"/>
</dbReference>
<dbReference type="FunFam" id="3.30.70.270:FF:000001">
    <property type="entry name" value="Diguanylate cyclase domain protein"/>
    <property type="match status" value="1"/>
</dbReference>
<dbReference type="NCBIfam" id="TIGR00254">
    <property type="entry name" value="GGDEF"/>
    <property type="match status" value="1"/>
</dbReference>
<dbReference type="GO" id="GO:0052621">
    <property type="term" value="F:diguanylate cyclase activity"/>
    <property type="evidence" value="ECO:0007669"/>
    <property type="project" value="UniProtKB-EC"/>
</dbReference>
<dbReference type="Pfam" id="PF05231">
    <property type="entry name" value="MASE1"/>
    <property type="match status" value="1"/>
</dbReference>
<keyword evidence="6 8" id="KW-0472">Membrane</keyword>
<feature type="transmembrane region" description="Helical" evidence="8">
    <location>
        <begin position="254"/>
        <end position="276"/>
    </location>
</feature>
<feature type="transmembrane region" description="Helical" evidence="8">
    <location>
        <begin position="45"/>
        <end position="66"/>
    </location>
</feature>
<name>D5RMP8_9PROT</name>
<evidence type="ECO:0000256" key="8">
    <source>
        <dbReference type="SAM" id="Phobius"/>
    </source>
</evidence>
<dbReference type="InterPro" id="IPR043128">
    <property type="entry name" value="Rev_trsase/Diguanyl_cyclase"/>
</dbReference>
<feature type="transmembrane region" description="Helical" evidence="8">
    <location>
        <begin position="288"/>
        <end position="306"/>
    </location>
</feature>
<keyword evidence="3" id="KW-1003">Cell membrane</keyword>
<dbReference type="Proteomes" id="UP000005324">
    <property type="component" value="Unassembled WGS sequence"/>
</dbReference>
<comment type="subcellular location">
    <subcellularLocation>
        <location evidence="1">Cell membrane</location>
        <topology evidence="1">Multi-pass membrane protein</topology>
    </subcellularLocation>
</comment>
<feature type="transmembrane region" description="Helical" evidence="8">
    <location>
        <begin position="168"/>
        <end position="190"/>
    </location>
</feature>
<dbReference type="EMBL" id="ADVL01000398">
    <property type="protein sequence ID" value="EFH11421.1"/>
    <property type="molecule type" value="Genomic_DNA"/>
</dbReference>
<sequence>LLLALLRRPWAAPWTRQRSLGFWCVANLAVMLAYLALGWAVGRFFAAYGLFPAPIWLPAGLAATAAMLGGLRCLPGIFAGSFLVNAMVYGATPEMAALISLGNALGPLAGALLTRRFRPPTGLFTRFGGVVAFLAGAVLLHAAITASIGTLALWWLGGVPAEALAGHWSAWLLCDAGGTFYFAPSLILWLRLERTPGGVARLALLDGAVWLGTALLAVAVFSLRLPEGLPSAQLVFLLAVPLSWIALRISLRAAYTLLTLLCVIASAGTVAGYGPFQSGGVANPMQSVGMLIVLCAMNILTLLALVSERREAEAALADSNRLLEWRIAERTEALRRQAETDALTGLANRGSFLARAAASLQEHAAAARPFTLLAIDLDHFKAVNDSAGHAAGDTVLRLAAERCAAVLRQGDLFGRLGGEEFAVALPCAGAAEALILAERLRQALATIDLPRGAAPEGRLTASFGIAEARPGESDLAPLLRRADLALYSAKHAGRDRVTLATPEPARAGP</sequence>
<dbReference type="CDD" id="cd01949">
    <property type="entry name" value="GGDEF"/>
    <property type="match status" value="1"/>
</dbReference>
<feature type="non-terminal residue" evidence="10">
    <location>
        <position position="509"/>
    </location>
</feature>
<reference evidence="10 11" key="1">
    <citation type="submission" date="2010-04" db="EMBL/GenBank/DDBJ databases">
        <authorList>
            <person name="Qin X."/>
            <person name="Bachman B."/>
            <person name="Battles P."/>
            <person name="Bell A."/>
            <person name="Bess C."/>
            <person name="Bickham C."/>
            <person name="Chaboub L."/>
            <person name="Chen D."/>
            <person name="Coyle M."/>
            <person name="Deiros D.R."/>
            <person name="Dinh H."/>
            <person name="Forbes L."/>
            <person name="Fowler G."/>
            <person name="Francisco L."/>
            <person name="Fu Q."/>
            <person name="Gubbala S."/>
            <person name="Hale W."/>
            <person name="Han Y."/>
            <person name="Hemphill L."/>
            <person name="Highlander S.K."/>
            <person name="Hirani K."/>
            <person name="Hogues M."/>
            <person name="Jackson L."/>
            <person name="Jakkamsetti A."/>
            <person name="Javaid M."/>
            <person name="Jiang H."/>
            <person name="Korchina V."/>
            <person name="Kovar C."/>
            <person name="Lara F."/>
            <person name="Lee S."/>
            <person name="Mata R."/>
            <person name="Mathew T."/>
            <person name="Moen C."/>
            <person name="Morales K."/>
            <person name="Munidasa M."/>
            <person name="Nazareth L."/>
            <person name="Ngo R."/>
            <person name="Nguyen L."/>
            <person name="Okwuonu G."/>
            <person name="Ongeri F."/>
            <person name="Patil S."/>
            <person name="Petrosino J."/>
            <person name="Pham C."/>
            <person name="Pham P."/>
            <person name="Pu L.-L."/>
            <person name="Puazo M."/>
            <person name="Raj R."/>
            <person name="Reid J."/>
            <person name="Rouhana J."/>
            <person name="Saada N."/>
            <person name="Shang Y."/>
            <person name="Simmons D."/>
            <person name="Thornton R."/>
            <person name="Warren J."/>
            <person name="Weissenberger G."/>
            <person name="Zhang J."/>
            <person name="Zhang L."/>
            <person name="Zhou C."/>
            <person name="Zhu D."/>
            <person name="Muzny D."/>
            <person name="Worley K."/>
            <person name="Gibbs R."/>
        </authorList>
    </citation>
    <scope>NUCLEOTIDE SEQUENCE [LARGE SCALE GENOMIC DNA]</scope>
    <source>
        <strain evidence="10 11">ATCC 49957</strain>
    </source>
</reference>
<organism evidence="10 11">
    <name type="scientific">Pseudoroseomonas cervicalis ATCC 49957</name>
    <dbReference type="NCBI Taxonomy" id="525371"/>
    <lineage>
        <taxon>Bacteria</taxon>
        <taxon>Pseudomonadati</taxon>
        <taxon>Pseudomonadota</taxon>
        <taxon>Alphaproteobacteria</taxon>
        <taxon>Acetobacterales</taxon>
        <taxon>Roseomonadaceae</taxon>
        <taxon>Roseomonas</taxon>
    </lineage>
</organism>
<accession>D5RMP8</accession>
<dbReference type="GO" id="GO:0005886">
    <property type="term" value="C:plasma membrane"/>
    <property type="evidence" value="ECO:0007669"/>
    <property type="project" value="UniProtKB-SubCell"/>
</dbReference>
<comment type="catalytic activity">
    <reaction evidence="7">
        <text>2 GTP = 3',3'-c-di-GMP + 2 diphosphate</text>
        <dbReference type="Rhea" id="RHEA:24898"/>
        <dbReference type="ChEBI" id="CHEBI:33019"/>
        <dbReference type="ChEBI" id="CHEBI:37565"/>
        <dbReference type="ChEBI" id="CHEBI:58805"/>
        <dbReference type="EC" id="2.7.7.65"/>
    </reaction>
</comment>
<dbReference type="OrthoDB" id="9812260at2"/>
<dbReference type="GO" id="GO:1902201">
    <property type="term" value="P:negative regulation of bacterial-type flagellum-dependent cell motility"/>
    <property type="evidence" value="ECO:0007669"/>
    <property type="project" value="TreeGrafter"/>
</dbReference>
<feature type="non-terminal residue" evidence="10">
    <location>
        <position position="1"/>
    </location>
</feature>
<protein>
    <recommendedName>
        <fullName evidence="2">diguanylate cyclase</fullName>
        <ecNumber evidence="2">2.7.7.65</ecNumber>
    </recommendedName>
</protein>
<dbReference type="InterPro" id="IPR007895">
    <property type="entry name" value="MASE1"/>
</dbReference>
<dbReference type="InterPro" id="IPR029787">
    <property type="entry name" value="Nucleotide_cyclase"/>
</dbReference>
<dbReference type="SMART" id="SM00267">
    <property type="entry name" value="GGDEF"/>
    <property type="match status" value="1"/>
</dbReference>
<keyword evidence="11" id="KW-1185">Reference proteome</keyword>
<feature type="transmembrane region" description="Helical" evidence="8">
    <location>
        <begin position="20"/>
        <end position="39"/>
    </location>
</feature>
<comment type="caution">
    <text evidence="10">The sequence shown here is derived from an EMBL/GenBank/DDBJ whole genome shotgun (WGS) entry which is preliminary data.</text>
</comment>
<feature type="domain" description="GGDEF" evidence="9">
    <location>
        <begin position="368"/>
        <end position="502"/>
    </location>
</feature>
<dbReference type="InterPro" id="IPR050469">
    <property type="entry name" value="Diguanylate_Cyclase"/>
</dbReference>
<evidence type="ECO:0000313" key="11">
    <source>
        <dbReference type="Proteomes" id="UP000005324"/>
    </source>
</evidence>
<evidence type="ECO:0000256" key="7">
    <source>
        <dbReference type="ARBA" id="ARBA00034247"/>
    </source>
</evidence>
<feature type="transmembrane region" description="Helical" evidence="8">
    <location>
        <begin position="127"/>
        <end position="156"/>
    </location>
</feature>
<evidence type="ECO:0000256" key="6">
    <source>
        <dbReference type="ARBA" id="ARBA00023136"/>
    </source>
</evidence>
<feature type="transmembrane region" description="Helical" evidence="8">
    <location>
        <begin position="202"/>
        <end position="223"/>
    </location>
</feature>
<feature type="transmembrane region" description="Helical" evidence="8">
    <location>
        <begin position="97"/>
        <end position="115"/>
    </location>
</feature>
<keyword evidence="4 8" id="KW-0812">Transmembrane</keyword>
<dbReference type="InterPro" id="IPR000160">
    <property type="entry name" value="GGDEF_dom"/>
</dbReference>